<dbReference type="RefSeq" id="WP_290361538.1">
    <property type="nucleotide sequence ID" value="NZ_JAUHHC010000008.1"/>
</dbReference>
<protein>
    <submittedName>
        <fullName evidence="2">ATP-binding protein</fullName>
    </submittedName>
</protein>
<dbReference type="Gene3D" id="3.30.950.30">
    <property type="entry name" value="Schlafen, AAA domain"/>
    <property type="match status" value="1"/>
</dbReference>
<proteinExistence type="predicted"/>
<dbReference type="PANTHER" id="PTHR47691">
    <property type="entry name" value="REGULATOR-RELATED"/>
    <property type="match status" value="1"/>
</dbReference>
<keyword evidence="2" id="KW-0067">ATP-binding</keyword>
<dbReference type="SUPFAM" id="SSF52540">
    <property type="entry name" value="P-loop containing nucleoside triphosphate hydrolases"/>
    <property type="match status" value="1"/>
</dbReference>
<evidence type="ECO:0000313" key="2">
    <source>
        <dbReference type="EMBL" id="MDN3923228.1"/>
    </source>
</evidence>
<keyword evidence="3" id="KW-1185">Reference proteome</keyword>
<dbReference type="InterPro" id="IPR038461">
    <property type="entry name" value="Schlafen_AlbA_2_dom_sf"/>
</dbReference>
<comment type="caution">
    <text evidence="2">The sequence shown here is derived from an EMBL/GenBank/DDBJ whole genome shotgun (WGS) entry which is preliminary data.</text>
</comment>
<name>A0ABT8E073_9BURK</name>
<dbReference type="PANTHER" id="PTHR47691:SF3">
    <property type="entry name" value="HTH-TYPE TRANSCRIPTIONAL REGULATOR RV0890C-RELATED"/>
    <property type="match status" value="1"/>
</dbReference>
<dbReference type="Gene3D" id="3.40.50.300">
    <property type="entry name" value="P-loop containing nucleotide triphosphate hydrolases"/>
    <property type="match status" value="1"/>
</dbReference>
<feature type="coiled-coil region" evidence="1">
    <location>
        <begin position="451"/>
        <end position="478"/>
    </location>
</feature>
<dbReference type="Proteomes" id="UP001228044">
    <property type="component" value="Unassembled WGS sequence"/>
</dbReference>
<dbReference type="InterPro" id="IPR027417">
    <property type="entry name" value="P-loop_NTPase"/>
</dbReference>
<organism evidence="2 3">
    <name type="scientific">Roseateles violae</name>
    <dbReference type="NCBI Taxonomy" id="3058042"/>
    <lineage>
        <taxon>Bacteria</taxon>
        <taxon>Pseudomonadati</taxon>
        <taxon>Pseudomonadota</taxon>
        <taxon>Betaproteobacteria</taxon>
        <taxon>Burkholderiales</taxon>
        <taxon>Sphaerotilaceae</taxon>
        <taxon>Roseateles</taxon>
    </lineage>
</organism>
<keyword evidence="1" id="KW-0175">Coiled coil</keyword>
<sequence length="749" mass="83310">MSENVIRLHKCVLAGVLDSSILSAVQVDATALQECEVLDFKQQAPTTDLEYAKTARDLVALHNSYGGFLVFGVREIERDRAFELIGVVPGSVQIGKLRDLARAYTGSELRIQASSKVLDGKCLEIVWIAKRSVGESPVKFTKNGPEEKPGKLCFKRGDVVFRRIESNAVAQLPDDYDFLYSPRRPPSIELSATDFSDEDPLEHNLPDRVLVCSKFVGRREVLGDLWTWLADDFSRVRLIAGEGGLGKTSLAYRFAEEVASRRVKPFEQVVWLTAKKRQFIPAEDAHRENYHTNFEDANSLLKAIATAHGCVDSDFEGLDARELLQLALESCSTIPSFLVIDDVDSLTPEDQQRALELGMRTPAKTKMLLTTRVNFSYSPDNVLKLDGLESDEFKEYVKVVRDRYCLPAVKDSKIEHLREVSGGSPLFTDSLLRLERRGLTLDQAINQWRGEKGLEARKAALQREIQQLSREAKRTLYVISHVKSASYVELLRILDYAEQTLGDALQELAGLFLVSAPSIGREARYTVEPNTGLLVLELAQSLGIDHAALVGAAKRARTDAVGLSIQKRSGIVGLAIAQAIAFLKEDDPKAALEAVVSADKQLTKPNADLLLAIGRFSLKQRPPLRDQASKAFTESYVLGQRKQLLFELWFEAEYGRGSLESALEVTKKAIDHDVGDVYRWYEKSAQIHVALARRSDSRVSIDSAIREVDLAVSDLRRAKDLCSGDLQYRQMDQLLGQAMSLRSQLAAGS</sequence>
<keyword evidence="2" id="KW-0547">Nucleotide-binding</keyword>
<evidence type="ECO:0000256" key="1">
    <source>
        <dbReference type="SAM" id="Coils"/>
    </source>
</evidence>
<accession>A0ABT8E073</accession>
<gene>
    <name evidence="2" type="ORF">QWJ38_23320</name>
</gene>
<dbReference type="GO" id="GO:0005524">
    <property type="term" value="F:ATP binding"/>
    <property type="evidence" value="ECO:0007669"/>
    <property type="project" value="UniProtKB-KW"/>
</dbReference>
<dbReference type="EMBL" id="JAUHHC010000008">
    <property type="protein sequence ID" value="MDN3923228.1"/>
    <property type="molecule type" value="Genomic_DNA"/>
</dbReference>
<reference evidence="2 3" key="1">
    <citation type="submission" date="2023-06" db="EMBL/GenBank/DDBJ databases">
        <title>Pelomonas sp. PFR6 16S ribosomal RNA gene Genome sequencing and assembly.</title>
        <authorList>
            <person name="Woo H."/>
        </authorList>
    </citation>
    <scope>NUCLEOTIDE SEQUENCE [LARGE SCALE GENOMIC DNA]</scope>
    <source>
        <strain evidence="2 3">PFR6</strain>
    </source>
</reference>
<evidence type="ECO:0000313" key="3">
    <source>
        <dbReference type="Proteomes" id="UP001228044"/>
    </source>
</evidence>